<dbReference type="EMBL" id="CAJA01000297">
    <property type="protein sequence ID" value="CCH74031.1"/>
    <property type="molecule type" value="Genomic_DNA"/>
</dbReference>
<gene>
    <name evidence="1" type="ORF">BN11_3660001</name>
</gene>
<dbReference type="AlphaFoldDB" id="W6JZ39"/>
<sequence>MRLRARLLPYAGRAAVRSLVQRVTNLPARLGDELRHRGDE</sequence>
<evidence type="ECO:0000313" key="2">
    <source>
        <dbReference type="Proteomes" id="UP000035763"/>
    </source>
</evidence>
<dbReference type="Proteomes" id="UP000035763">
    <property type="component" value="Unassembled WGS sequence"/>
</dbReference>
<evidence type="ECO:0000313" key="1">
    <source>
        <dbReference type="EMBL" id="CCH74031.1"/>
    </source>
</evidence>
<protein>
    <submittedName>
        <fullName evidence="1">Uncharacterized protein</fullName>
    </submittedName>
</protein>
<name>W6JZ39_9MICO</name>
<accession>W6JZ39</accession>
<comment type="caution">
    <text evidence="1">The sequence shown here is derived from an EMBL/GenBank/DDBJ whole genome shotgun (WGS) entry which is preliminary data.</text>
</comment>
<organism evidence="1 2">
    <name type="scientific">Nostocoides australiense Ben110</name>
    <dbReference type="NCBI Taxonomy" id="1193182"/>
    <lineage>
        <taxon>Bacteria</taxon>
        <taxon>Bacillati</taxon>
        <taxon>Actinomycetota</taxon>
        <taxon>Actinomycetes</taxon>
        <taxon>Micrococcales</taxon>
        <taxon>Intrasporangiaceae</taxon>
        <taxon>Nostocoides</taxon>
    </lineage>
</organism>
<keyword evidence="2" id="KW-1185">Reference proteome</keyword>
<reference evidence="1 2" key="1">
    <citation type="journal article" date="2013" name="ISME J.">
        <title>A metabolic model for members of the genus Tetrasphaera involved in enhanced biological phosphorus removal.</title>
        <authorList>
            <person name="Kristiansen R."/>
            <person name="Nguyen H.T.T."/>
            <person name="Saunders A.M."/>
            <person name="Nielsen J.L."/>
            <person name="Wimmer R."/>
            <person name="Le V.Q."/>
            <person name="McIlroy S.J."/>
            <person name="Petrovski S."/>
            <person name="Seviour R.J."/>
            <person name="Calteau A."/>
            <person name="Nielsen K.L."/>
            <person name="Nielsen P.H."/>
        </authorList>
    </citation>
    <scope>NUCLEOTIDE SEQUENCE [LARGE SCALE GENOMIC DNA]</scope>
    <source>
        <strain evidence="1 2">Ben110</strain>
    </source>
</reference>
<proteinExistence type="predicted"/>